<name>A0A291QXW0_9BACT</name>
<keyword evidence="4" id="KW-0410">Iron transport</keyword>
<dbReference type="InterPro" id="IPR037066">
    <property type="entry name" value="Plug_dom_sf"/>
</dbReference>
<dbReference type="InterPro" id="IPR039426">
    <property type="entry name" value="TonB-dep_rcpt-like"/>
</dbReference>
<dbReference type="KEGG" id="cbae:COR50_17240"/>
<dbReference type="InterPro" id="IPR036942">
    <property type="entry name" value="Beta-barrel_TonB_sf"/>
</dbReference>
<evidence type="ECO:0000256" key="10">
    <source>
        <dbReference type="ARBA" id="ARBA00023237"/>
    </source>
</evidence>
<dbReference type="GO" id="GO:0015344">
    <property type="term" value="F:siderophore uptake transmembrane transporter activity"/>
    <property type="evidence" value="ECO:0007669"/>
    <property type="project" value="TreeGrafter"/>
</dbReference>
<feature type="chain" id="PRO_5013217022" evidence="12">
    <location>
        <begin position="20"/>
        <end position="1033"/>
    </location>
</feature>
<evidence type="ECO:0000256" key="2">
    <source>
        <dbReference type="ARBA" id="ARBA00022448"/>
    </source>
</evidence>
<keyword evidence="5 11" id="KW-0812">Transmembrane</keyword>
<dbReference type="GO" id="GO:0009279">
    <property type="term" value="C:cell outer membrane"/>
    <property type="evidence" value="ECO:0007669"/>
    <property type="project" value="UniProtKB-SubCell"/>
</dbReference>
<evidence type="ECO:0000256" key="9">
    <source>
        <dbReference type="ARBA" id="ARBA00023136"/>
    </source>
</evidence>
<protein>
    <submittedName>
        <fullName evidence="14">SusC/RagA family TonB-linked outer membrane protein</fullName>
    </submittedName>
</protein>
<comment type="subcellular location">
    <subcellularLocation>
        <location evidence="1 11">Cell outer membrane</location>
        <topology evidence="1 11">Multi-pass membrane protein</topology>
    </subcellularLocation>
</comment>
<gene>
    <name evidence="14" type="ORF">COR50_17240</name>
</gene>
<evidence type="ECO:0000313" key="15">
    <source>
        <dbReference type="Proteomes" id="UP000220133"/>
    </source>
</evidence>
<proteinExistence type="inferred from homology"/>
<keyword evidence="8" id="KW-0406">Ion transport</keyword>
<evidence type="ECO:0000256" key="5">
    <source>
        <dbReference type="ARBA" id="ARBA00022692"/>
    </source>
</evidence>
<dbReference type="OrthoDB" id="9768177at2"/>
<keyword evidence="3 11" id="KW-1134">Transmembrane beta strand</keyword>
<dbReference type="InterPro" id="IPR008969">
    <property type="entry name" value="CarboxyPept-like_regulatory"/>
</dbReference>
<dbReference type="SUPFAM" id="SSF49464">
    <property type="entry name" value="Carboxypeptidase regulatory domain-like"/>
    <property type="match status" value="1"/>
</dbReference>
<evidence type="ECO:0000313" key="14">
    <source>
        <dbReference type="EMBL" id="ATL48767.1"/>
    </source>
</evidence>
<evidence type="ECO:0000256" key="3">
    <source>
        <dbReference type="ARBA" id="ARBA00022452"/>
    </source>
</evidence>
<feature type="domain" description="TonB-dependent receptor plug" evidence="13">
    <location>
        <begin position="117"/>
        <end position="215"/>
    </location>
</feature>
<dbReference type="Proteomes" id="UP000220133">
    <property type="component" value="Chromosome"/>
</dbReference>
<feature type="signal peptide" evidence="12">
    <location>
        <begin position="1"/>
        <end position="19"/>
    </location>
</feature>
<dbReference type="SUPFAM" id="SSF56935">
    <property type="entry name" value="Porins"/>
    <property type="match status" value="1"/>
</dbReference>
<dbReference type="Gene3D" id="2.60.40.1120">
    <property type="entry name" value="Carboxypeptidase-like, regulatory domain"/>
    <property type="match status" value="1"/>
</dbReference>
<dbReference type="RefSeq" id="WP_098195140.1">
    <property type="nucleotide sequence ID" value="NZ_CP023777.1"/>
</dbReference>
<dbReference type="PANTHER" id="PTHR32552:SF68">
    <property type="entry name" value="FERRICHROME OUTER MEMBRANE TRANSPORTER_PHAGE RECEPTOR"/>
    <property type="match status" value="1"/>
</dbReference>
<keyword evidence="10 11" id="KW-0998">Cell outer membrane</keyword>
<dbReference type="InterPro" id="IPR012910">
    <property type="entry name" value="Plug_dom"/>
</dbReference>
<dbReference type="AlphaFoldDB" id="A0A291QXW0"/>
<evidence type="ECO:0000256" key="12">
    <source>
        <dbReference type="SAM" id="SignalP"/>
    </source>
</evidence>
<evidence type="ECO:0000256" key="7">
    <source>
        <dbReference type="ARBA" id="ARBA00023004"/>
    </source>
</evidence>
<keyword evidence="7" id="KW-0408">Iron</keyword>
<keyword evidence="2 11" id="KW-0813">Transport</keyword>
<keyword evidence="6 12" id="KW-0732">Signal</keyword>
<evidence type="ECO:0000256" key="4">
    <source>
        <dbReference type="ARBA" id="ARBA00022496"/>
    </source>
</evidence>
<dbReference type="InterPro" id="IPR023996">
    <property type="entry name" value="TonB-dep_OMP_SusC/RagA"/>
</dbReference>
<evidence type="ECO:0000256" key="1">
    <source>
        <dbReference type="ARBA" id="ARBA00004571"/>
    </source>
</evidence>
<dbReference type="Gene3D" id="2.40.170.20">
    <property type="entry name" value="TonB-dependent receptor, beta-barrel domain"/>
    <property type="match status" value="1"/>
</dbReference>
<dbReference type="PANTHER" id="PTHR32552">
    <property type="entry name" value="FERRICHROME IRON RECEPTOR-RELATED"/>
    <property type="match status" value="1"/>
</dbReference>
<dbReference type="NCBIfam" id="TIGR04056">
    <property type="entry name" value="OMP_RagA_SusC"/>
    <property type="match status" value="1"/>
</dbReference>
<organism evidence="14 15">
    <name type="scientific">Chitinophaga caeni</name>
    <dbReference type="NCBI Taxonomy" id="2029983"/>
    <lineage>
        <taxon>Bacteria</taxon>
        <taxon>Pseudomonadati</taxon>
        <taxon>Bacteroidota</taxon>
        <taxon>Chitinophagia</taxon>
        <taxon>Chitinophagales</taxon>
        <taxon>Chitinophagaceae</taxon>
        <taxon>Chitinophaga</taxon>
    </lineage>
</organism>
<reference evidence="14 15" key="1">
    <citation type="submission" date="2017-10" db="EMBL/GenBank/DDBJ databases">
        <title>Paenichitinophaga pekingensis gen. nov., sp. nov., isolated from activated sludge.</title>
        <authorList>
            <person name="Jin D."/>
            <person name="Kong X."/>
            <person name="Deng Y."/>
            <person name="Bai Z."/>
        </authorList>
    </citation>
    <scope>NUCLEOTIDE SEQUENCE [LARGE SCALE GENOMIC DNA]</scope>
    <source>
        <strain evidence="14 15">13</strain>
    </source>
</reference>
<evidence type="ECO:0000256" key="8">
    <source>
        <dbReference type="ARBA" id="ARBA00023065"/>
    </source>
</evidence>
<keyword evidence="15" id="KW-1185">Reference proteome</keyword>
<sequence length="1033" mass="113801">MKTKFLLLISLLLQMTAFAQDVTVTGTVRSASDNVALIGVSIAVSGTHHGTTTNQDGKFSLQVARDAVLVFSYLGFETQQVAVNGRTNIDVQLKPGGSELSEVVVTTALGIKKQQKALGYAVQEVSGETMAKTKTATALSALTGKVAGLNVNNTTDLFRNPGISLRGRNPLIVIDGIPDPDADPYKLNPDDIESISVLKGTAAGALYGAMGVNGAILYTTKKGRKGKLNVEFNSSTMFQPGYTVIPEVQTVYGGGDQGKYAYVNGSGGGTEGGGWIWGPKLDQRDPSTPSGFFETTQYDSPIDPTTNQRIKTPWVSRGRNNIRNFFRTGLLSTNSVSASIGSEKGSFRVAANHIYQKGVVPNTDLNNSSFSIGGNYQLSSKLTMDAKLTYNKEYSDNYPTVGYGPPNYLYNLILWIGPDIDIRDLKNYWIPGKEGLQQRNYNLSWYNNPFFVANELLNGYKRNNSFGQVTFDYKITDNFSVKLRNGFNQYSSNSDLREPYSYVAYSYISRGNYSTDVSNYFDINSDLILNYNHEFSKKFKINVTAGGANNYRRYESSYTTTDGLTIPGFYSLSNSINPLKASNTLRERRTMAAYGMLDVEALGFLYLSLTGRYDKTSTLPVSNNGYFYPSAGVSAVLSDIIRLPRVISFLKVRGSWAKVNTGFINANNPYAHITTYGLGPKWNNVPSLTWPTTFISPGLVPETVQSGEYGIALGLFGNRLNIDATYFRNKDYNNFANVALSQGSGYTSILKNANVYLRKGWEFMLSGIPIRNGDFTWDAAINLSSVHRWLKDATDNPDGYLGLVKEGQRTDRIYITESRAPDGQAIYNSNGMQAYTPVGQYFGLGDADWIYGIQNTFKYKNLSLSFSFDGRLGGLIYSTTNQKMWWGGTAKGTVNSYRDDANEGKSTYVGPGVVVTEGSVSYDAYGNIISDDRKFAPNTTAVNYISFMQTTSGGMLNNYHYYNGTYLKMRELVLTYDFPSKWIKGAFNSATVSLIGNNLFILSKIPNVDPDAESDNLQTPSMRSIGFNVNLKF</sequence>
<dbReference type="Gene3D" id="2.170.130.10">
    <property type="entry name" value="TonB-dependent receptor, plug domain"/>
    <property type="match status" value="1"/>
</dbReference>
<keyword evidence="9 11" id="KW-0472">Membrane</keyword>
<dbReference type="Pfam" id="PF07715">
    <property type="entry name" value="Plug"/>
    <property type="match status" value="1"/>
</dbReference>
<comment type="similarity">
    <text evidence="11">Belongs to the TonB-dependent receptor family.</text>
</comment>
<accession>A0A291QXW0</accession>
<dbReference type="Pfam" id="PF13715">
    <property type="entry name" value="CarbopepD_reg_2"/>
    <property type="match status" value="1"/>
</dbReference>
<evidence type="ECO:0000256" key="6">
    <source>
        <dbReference type="ARBA" id="ARBA00022729"/>
    </source>
</evidence>
<dbReference type="PROSITE" id="PS52016">
    <property type="entry name" value="TONB_DEPENDENT_REC_3"/>
    <property type="match status" value="1"/>
</dbReference>
<evidence type="ECO:0000259" key="13">
    <source>
        <dbReference type="Pfam" id="PF07715"/>
    </source>
</evidence>
<evidence type="ECO:0000256" key="11">
    <source>
        <dbReference type="PROSITE-ProRule" id="PRU01360"/>
    </source>
</evidence>
<dbReference type="EMBL" id="CP023777">
    <property type="protein sequence ID" value="ATL48767.1"/>
    <property type="molecule type" value="Genomic_DNA"/>
</dbReference>